<evidence type="ECO:0000313" key="2">
    <source>
        <dbReference type="EMBL" id="CAF0773678.1"/>
    </source>
</evidence>
<accession>A0A8S2CYT4</accession>
<evidence type="ECO:0000313" key="4">
    <source>
        <dbReference type="Proteomes" id="UP000677228"/>
    </source>
</evidence>
<dbReference type="EMBL" id="CAJOBA010000758">
    <property type="protein sequence ID" value="CAF3554729.1"/>
    <property type="molecule type" value="Genomic_DNA"/>
</dbReference>
<dbReference type="EMBL" id="CAJNOK010000758">
    <property type="protein sequence ID" value="CAF0773678.1"/>
    <property type="molecule type" value="Genomic_DNA"/>
</dbReference>
<organism evidence="2 4">
    <name type="scientific">Didymodactylos carnosus</name>
    <dbReference type="NCBI Taxonomy" id="1234261"/>
    <lineage>
        <taxon>Eukaryota</taxon>
        <taxon>Metazoa</taxon>
        <taxon>Spiralia</taxon>
        <taxon>Gnathifera</taxon>
        <taxon>Rotifera</taxon>
        <taxon>Eurotatoria</taxon>
        <taxon>Bdelloidea</taxon>
        <taxon>Philodinida</taxon>
        <taxon>Philodinidae</taxon>
        <taxon>Didymodactylos</taxon>
    </lineage>
</organism>
<dbReference type="PANTHER" id="PTHR14136:SF17">
    <property type="entry name" value="BTB_POZ DOMAIN-CONTAINING PROTEIN KCTD9"/>
    <property type="match status" value="1"/>
</dbReference>
<protein>
    <recommendedName>
        <fullName evidence="5">Pentapeptide repeat-containing protein</fullName>
    </recommendedName>
</protein>
<evidence type="ECO:0000256" key="1">
    <source>
        <dbReference type="SAM" id="Phobius"/>
    </source>
</evidence>
<name>A0A8S2CYT4_9BILA</name>
<sequence length="297" mass="33283">MNTESNYRLEQVKQVATKPATKKQKYFKLTFHELLTILCAAAVPIAIGIYTTITTDRQTKAAKERRQFDLKQATELQQRQIYNDFIDNIYTLHRDDELNETSKPWAFANARYKLRGRIVAYRQWDAGRKAHALQFLKEKGLIGREQCTTGCEVKQLVDIIRLNELDLDNVQLTSQTGSLNKLNMKCVQFDQVSMVNASFNFVNLNGASFDGSRLNGAKFKGSSLICASFNGTELQGTDFGDSDLRGAQFINVNLSMAEITSDQMQQAICHNTITNGTASKSTVAVGDIDDTILLTAR</sequence>
<dbReference type="Proteomes" id="UP000677228">
    <property type="component" value="Unassembled WGS sequence"/>
</dbReference>
<dbReference type="Gene3D" id="2.160.20.80">
    <property type="entry name" value="E3 ubiquitin-protein ligase SopA"/>
    <property type="match status" value="1"/>
</dbReference>
<dbReference type="Proteomes" id="UP000682733">
    <property type="component" value="Unassembled WGS sequence"/>
</dbReference>
<dbReference type="AlphaFoldDB" id="A0A8S2CYT4"/>
<dbReference type="SUPFAM" id="SSF141571">
    <property type="entry name" value="Pentapeptide repeat-like"/>
    <property type="match status" value="1"/>
</dbReference>
<comment type="caution">
    <text evidence="2">The sequence shown here is derived from an EMBL/GenBank/DDBJ whole genome shotgun (WGS) entry which is preliminary data.</text>
</comment>
<keyword evidence="1" id="KW-0812">Transmembrane</keyword>
<keyword evidence="1" id="KW-0472">Membrane</keyword>
<proteinExistence type="predicted"/>
<dbReference type="InterPro" id="IPR001646">
    <property type="entry name" value="5peptide_repeat"/>
</dbReference>
<gene>
    <name evidence="2" type="ORF">OVA965_LOCUS3224</name>
    <name evidence="3" type="ORF">TMI583_LOCUS3223</name>
</gene>
<reference evidence="2" key="1">
    <citation type="submission" date="2021-02" db="EMBL/GenBank/DDBJ databases">
        <authorList>
            <person name="Nowell W R."/>
        </authorList>
    </citation>
    <scope>NUCLEOTIDE SEQUENCE</scope>
</reference>
<feature type="transmembrane region" description="Helical" evidence="1">
    <location>
        <begin position="34"/>
        <end position="53"/>
    </location>
</feature>
<dbReference type="InterPro" id="IPR051082">
    <property type="entry name" value="Pentapeptide-BTB/POZ_domain"/>
</dbReference>
<evidence type="ECO:0000313" key="3">
    <source>
        <dbReference type="EMBL" id="CAF3554729.1"/>
    </source>
</evidence>
<dbReference type="Pfam" id="PF13599">
    <property type="entry name" value="Pentapeptide_4"/>
    <property type="match status" value="1"/>
</dbReference>
<keyword evidence="1" id="KW-1133">Transmembrane helix</keyword>
<evidence type="ECO:0008006" key="5">
    <source>
        <dbReference type="Google" id="ProtNLM"/>
    </source>
</evidence>
<dbReference type="PANTHER" id="PTHR14136">
    <property type="entry name" value="BTB_POZ DOMAIN-CONTAINING PROTEIN KCTD9"/>
    <property type="match status" value="1"/>
</dbReference>